<evidence type="ECO:0000256" key="1">
    <source>
        <dbReference type="PIRSR" id="PIRSR601310-1"/>
    </source>
</evidence>
<dbReference type="PRINTS" id="PR00332">
    <property type="entry name" value="HISTRIAD"/>
</dbReference>
<accession>A0AAE3FUU5</accession>
<evidence type="ECO:0000256" key="2">
    <source>
        <dbReference type="PIRSR" id="PIRSR601310-3"/>
    </source>
</evidence>
<reference evidence="5" key="2">
    <citation type="submission" date="2022-02" db="EMBL/GenBank/DDBJ databases">
        <authorList>
            <person name="Elcheninov A.G."/>
            <person name="Sorokin D.Y."/>
            <person name="Kublanov I.V."/>
        </authorList>
    </citation>
    <scope>NUCLEOTIDE SEQUENCE</scope>
    <source>
        <strain evidence="5">AArc-St2</strain>
    </source>
</reference>
<dbReference type="Proteomes" id="UP001203207">
    <property type="component" value="Unassembled WGS sequence"/>
</dbReference>
<gene>
    <name evidence="5" type="ORF">AArcSt2_03605</name>
</gene>
<name>A0AAE3FUU5_9EURY</name>
<keyword evidence="6" id="KW-1185">Reference proteome</keyword>
<dbReference type="Gene3D" id="3.30.428.10">
    <property type="entry name" value="HIT-like"/>
    <property type="match status" value="1"/>
</dbReference>
<evidence type="ECO:0000256" key="3">
    <source>
        <dbReference type="PROSITE-ProRule" id="PRU00464"/>
    </source>
</evidence>
<dbReference type="CDD" id="cd01277">
    <property type="entry name" value="HINT_subgroup"/>
    <property type="match status" value="1"/>
</dbReference>
<evidence type="ECO:0000313" key="6">
    <source>
        <dbReference type="Proteomes" id="UP001203207"/>
    </source>
</evidence>
<feature type="active site" description="Tele-AMP-histidine intermediate" evidence="1">
    <location>
        <position position="100"/>
    </location>
</feature>
<dbReference type="GO" id="GO:0009117">
    <property type="term" value="P:nucleotide metabolic process"/>
    <property type="evidence" value="ECO:0007669"/>
    <property type="project" value="TreeGrafter"/>
</dbReference>
<reference evidence="5" key="1">
    <citation type="journal article" date="2022" name="Syst. Appl. Microbiol.">
        <title>Natronocalculus amylovorans gen. nov., sp. nov., and Natranaeroarchaeum aerophilus sp. nov., dominant culturable amylolytic natronoarchaea from hypersaline soda lakes in southwestern Siberia.</title>
        <authorList>
            <person name="Sorokin D.Y."/>
            <person name="Elcheninov A.G."/>
            <person name="Khizhniak T.V."/>
            <person name="Koenen M."/>
            <person name="Bale N.J."/>
            <person name="Damste J.S.S."/>
            <person name="Kublanov I.V."/>
        </authorList>
    </citation>
    <scope>NUCLEOTIDE SEQUENCE</scope>
    <source>
        <strain evidence="5">AArc-St2</strain>
    </source>
</reference>
<dbReference type="RefSeq" id="WP_174652469.1">
    <property type="nucleotide sequence ID" value="NZ_JAKRVX010000001.1"/>
</dbReference>
<dbReference type="SUPFAM" id="SSF54197">
    <property type="entry name" value="HIT-like"/>
    <property type="match status" value="1"/>
</dbReference>
<dbReference type="EMBL" id="JAKRVX010000001">
    <property type="protein sequence ID" value="MCL9816022.1"/>
    <property type="molecule type" value="Genomic_DNA"/>
</dbReference>
<dbReference type="InterPro" id="IPR001310">
    <property type="entry name" value="Histidine_triad_HIT"/>
</dbReference>
<evidence type="ECO:0000259" key="4">
    <source>
        <dbReference type="PROSITE" id="PS51084"/>
    </source>
</evidence>
<dbReference type="AlphaFoldDB" id="A0AAE3FUU5"/>
<dbReference type="InterPro" id="IPR036265">
    <property type="entry name" value="HIT-like_sf"/>
</dbReference>
<feature type="domain" description="HIT" evidence="4">
    <location>
        <begin position="6"/>
        <end position="113"/>
    </location>
</feature>
<dbReference type="PROSITE" id="PS51084">
    <property type="entry name" value="HIT_2"/>
    <property type="match status" value="1"/>
</dbReference>
<feature type="short sequence motif" description="Histidine triad motif" evidence="2 3">
    <location>
        <begin position="98"/>
        <end position="102"/>
    </location>
</feature>
<dbReference type="PANTHER" id="PTHR46648:SF1">
    <property type="entry name" value="ADENOSINE 5'-MONOPHOSPHORAMIDASE HNT1"/>
    <property type="match status" value="1"/>
</dbReference>
<proteinExistence type="predicted"/>
<evidence type="ECO:0000313" key="5">
    <source>
        <dbReference type="EMBL" id="MCL9816022.1"/>
    </source>
</evidence>
<dbReference type="InterPro" id="IPR011146">
    <property type="entry name" value="HIT-like"/>
</dbReference>
<dbReference type="GO" id="GO:0003824">
    <property type="term" value="F:catalytic activity"/>
    <property type="evidence" value="ECO:0007669"/>
    <property type="project" value="InterPro"/>
</dbReference>
<dbReference type="InterPro" id="IPR039384">
    <property type="entry name" value="HINT"/>
</dbReference>
<dbReference type="PANTHER" id="PTHR46648">
    <property type="entry name" value="HIT FAMILY PROTEIN 1"/>
    <property type="match status" value="1"/>
</dbReference>
<dbReference type="Pfam" id="PF01230">
    <property type="entry name" value="HIT"/>
    <property type="match status" value="1"/>
</dbReference>
<protein>
    <submittedName>
        <fullName evidence="5">HIT family protein</fullName>
    </submittedName>
</protein>
<organism evidence="5 6">
    <name type="scientific">Natronocalculus amylovorans</name>
    <dbReference type="NCBI Taxonomy" id="2917812"/>
    <lineage>
        <taxon>Archaea</taxon>
        <taxon>Methanobacteriati</taxon>
        <taxon>Methanobacteriota</taxon>
        <taxon>Stenosarchaea group</taxon>
        <taxon>Halobacteria</taxon>
        <taxon>Halobacteriales</taxon>
        <taxon>Haloferacaceae</taxon>
        <taxon>Natronocalculus</taxon>
    </lineage>
</organism>
<sequence>MQEDCIFCKIVAGEIPSRTVYEDDNVFAFLDVNPLAPGHTLVIPKEHYERVAELPAELSASVFSAVSSLTPRIESAVDADATTIGINNGPEAGQEVPHVHAHIIPRFEGDGGGPIHAVAGDEPLLSDEEMDKIESTIRG</sequence>
<comment type="caution">
    <text evidence="5">The sequence shown here is derived from an EMBL/GenBank/DDBJ whole genome shotgun (WGS) entry which is preliminary data.</text>
</comment>